<feature type="domain" description="FAD-binding FR-type" evidence="3">
    <location>
        <begin position="1"/>
        <end position="95"/>
    </location>
</feature>
<gene>
    <name evidence="4" type="ORF">EVG15_06875</name>
</gene>
<feature type="binding site" evidence="2">
    <location>
        <position position="238"/>
    </location>
    <ligand>
        <name>[2Fe-2S] cluster</name>
        <dbReference type="ChEBI" id="CHEBI:190135"/>
    </ligand>
</feature>
<dbReference type="Gene3D" id="3.40.50.80">
    <property type="entry name" value="Nucleotide-binding domain of ferredoxin-NADP reductase (FNR) module"/>
    <property type="match status" value="1"/>
</dbReference>
<evidence type="ECO:0000313" key="4">
    <source>
        <dbReference type="EMBL" id="RZD18318.1"/>
    </source>
</evidence>
<keyword evidence="1" id="KW-0285">Flavoprotein</keyword>
<keyword evidence="2" id="KW-0408">Iron</keyword>
<dbReference type="InterPro" id="IPR017927">
    <property type="entry name" value="FAD-bd_FR_type"/>
</dbReference>
<dbReference type="InterPro" id="IPR050353">
    <property type="entry name" value="PyrK_electron_transfer"/>
</dbReference>
<dbReference type="InterPro" id="IPR008333">
    <property type="entry name" value="Cbr1-like_FAD-bd_dom"/>
</dbReference>
<accession>A0A519BM11</accession>
<proteinExistence type="predicted"/>
<dbReference type="PANTHER" id="PTHR43513">
    <property type="entry name" value="DIHYDROOROTATE DEHYDROGENASE B (NAD(+)), ELECTRON TRANSFER SUBUNIT"/>
    <property type="match status" value="1"/>
</dbReference>
<dbReference type="Gene3D" id="2.40.30.10">
    <property type="entry name" value="Translation factors"/>
    <property type="match status" value="1"/>
</dbReference>
<dbReference type="Proteomes" id="UP000319296">
    <property type="component" value="Unassembled WGS sequence"/>
</dbReference>
<dbReference type="EMBL" id="SGBB01000011">
    <property type="protein sequence ID" value="RZD18318.1"/>
    <property type="molecule type" value="Genomic_DNA"/>
</dbReference>
<dbReference type="GO" id="GO:0016491">
    <property type="term" value="F:oxidoreductase activity"/>
    <property type="evidence" value="ECO:0007669"/>
    <property type="project" value="InterPro"/>
</dbReference>
<evidence type="ECO:0000259" key="3">
    <source>
        <dbReference type="PROSITE" id="PS51384"/>
    </source>
</evidence>
<keyword evidence="2" id="KW-0001">2Fe-2S</keyword>
<dbReference type="CDD" id="cd06219">
    <property type="entry name" value="DHOD_e_trans_like1"/>
    <property type="match status" value="1"/>
</dbReference>
<dbReference type="PROSITE" id="PS51384">
    <property type="entry name" value="FAD_FR"/>
    <property type="match status" value="1"/>
</dbReference>
<dbReference type="Pfam" id="PF00970">
    <property type="entry name" value="FAD_binding_6"/>
    <property type="match status" value="1"/>
</dbReference>
<keyword evidence="2" id="KW-0411">Iron-sulfur</keyword>
<protein>
    <submittedName>
        <fullName evidence="4">Sulfide/dihydroorotate dehydrogenase-like FAD/NAD-binding protein</fullName>
    </submittedName>
</protein>
<dbReference type="InterPro" id="IPR019480">
    <property type="entry name" value="Dihydroorotate_DH_Fe-S-bd"/>
</dbReference>
<dbReference type="Pfam" id="PF10418">
    <property type="entry name" value="DHODB_Fe-S_bind"/>
    <property type="match status" value="1"/>
</dbReference>
<dbReference type="SUPFAM" id="SSF52343">
    <property type="entry name" value="Ferredoxin reductase-like, C-terminal NADP-linked domain"/>
    <property type="match status" value="1"/>
</dbReference>
<dbReference type="AlphaFoldDB" id="A0A519BM11"/>
<dbReference type="GO" id="GO:0050660">
    <property type="term" value="F:flavin adenine dinucleotide binding"/>
    <property type="evidence" value="ECO:0007669"/>
    <property type="project" value="InterPro"/>
</dbReference>
<keyword evidence="2" id="KW-0479">Metal-binding</keyword>
<dbReference type="GO" id="GO:0046872">
    <property type="term" value="F:metal ion binding"/>
    <property type="evidence" value="ECO:0007669"/>
    <property type="project" value="UniProtKB-KW"/>
</dbReference>
<feature type="binding site" evidence="1">
    <location>
        <begin position="62"/>
        <end position="64"/>
    </location>
    <ligand>
        <name>FAD</name>
        <dbReference type="ChEBI" id="CHEBI:57692"/>
    </ligand>
</feature>
<reference evidence="4 5" key="1">
    <citation type="journal article" date="2019" name="ISME J.">
        <title>Insights into ecological role of a new deltaproteobacterial order Candidatus Acidulodesulfobacterales by metagenomics and metatranscriptomics.</title>
        <authorList>
            <person name="Tan S."/>
            <person name="Liu J."/>
            <person name="Fang Y."/>
            <person name="Hedlund B.P."/>
            <person name="Lian Z.H."/>
            <person name="Huang L.Y."/>
            <person name="Li J.T."/>
            <person name="Huang L.N."/>
            <person name="Li W.J."/>
            <person name="Jiang H.C."/>
            <person name="Dong H.L."/>
            <person name="Shu W.S."/>
        </authorList>
    </citation>
    <scope>NUCLEOTIDE SEQUENCE [LARGE SCALE GENOMIC DNA]</scope>
    <source>
        <strain evidence="4">AP1</strain>
    </source>
</reference>
<keyword evidence="1" id="KW-0274">FAD</keyword>
<dbReference type="SUPFAM" id="SSF63380">
    <property type="entry name" value="Riboflavin synthase domain-like"/>
    <property type="match status" value="1"/>
</dbReference>
<dbReference type="InterPro" id="IPR012165">
    <property type="entry name" value="Cyt_c3_hydrogenase_gsu"/>
</dbReference>
<name>A0A519BM11_9DELT</name>
<comment type="caution">
    <text evidence="4">The sequence shown here is derived from an EMBL/GenBank/DDBJ whole genome shotgun (WGS) entry which is preliminary data.</text>
</comment>
<dbReference type="PANTHER" id="PTHR43513:SF3">
    <property type="entry name" value="DIHYDROOROTATE DEHYDROGENASE B (NAD(+)), ELECTRON TRANSFER SUBUNIT-RELATED"/>
    <property type="match status" value="1"/>
</dbReference>
<comment type="cofactor">
    <cofactor evidence="1">
        <name>FAD</name>
        <dbReference type="ChEBI" id="CHEBI:57692"/>
    </cofactor>
    <text evidence="1">Binds 1 FAD per subunit.</text>
</comment>
<evidence type="ECO:0000256" key="2">
    <source>
        <dbReference type="PIRSR" id="PIRSR006816-2"/>
    </source>
</evidence>
<organism evidence="4 5">
    <name type="scientific">Candidatus Acididesulfobacter diazotrophicus</name>
    <dbReference type="NCBI Taxonomy" id="2597226"/>
    <lineage>
        <taxon>Bacteria</taxon>
        <taxon>Deltaproteobacteria</taxon>
        <taxon>Candidatus Acidulodesulfobacterales</taxon>
        <taxon>Candidatus Acididesulfobacter</taxon>
    </lineage>
</organism>
<dbReference type="GO" id="GO:0051537">
    <property type="term" value="F:2 iron, 2 sulfur cluster binding"/>
    <property type="evidence" value="ECO:0007669"/>
    <property type="project" value="UniProtKB-KW"/>
</dbReference>
<dbReference type="InterPro" id="IPR017938">
    <property type="entry name" value="Riboflavin_synthase-like_b-brl"/>
</dbReference>
<dbReference type="InterPro" id="IPR039261">
    <property type="entry name" value="FNR_nucleotide-bd"/>
</dbReference>
<feature type="binding site" evidence="2">
    <location>
        <position position="223"/>
    </location>
    <ligand>
        <name>[2Fe-2S] cluster</name>
        <dbReference type="ChEBI" id="CHEBI:190135"/>
    </ligand>
</feature>
<comment type="cofactor">
    <cofactor evidence="2">
        <name>[2Fe-2S] cluster</name>
        <dbReference type="ChEBI" id="CHEBI:190135"/>
    </cofactor>
    <text evidence="2">Binds 1 [2Fe-2S] cluster per subunit.</text>
</comment>
<evidence type="ECO:0000313" key="5">
    <source>
        <dbReference type="Proteomes" id="UP000319296"/>
    </source>
</evidence>
<evidence type="ECO:0000256" key="1">
    <source>
        <dbReference type="PIRSR" id="PIRSR006816-1"/>
    </source>
</evidence>
<dbReference type="GO" id="GO:0006221">
    <property type="term" value="P:pyrimidine nucleotide biosynthetic process"/>
    <property type="evidence" value="ECO:0007669"/>
    <property type="project" value="InterPro"/>
</dbReference>
<dbReference type="NCBIfam" id="NF004862">
    <property type="entry name" value="PRK06222.1"/>
    <property type="match status" value="1"/>
</dbReference>
<feature type="binding site" evidence="2">
    <location>
        <position position="226"/>
    </location>
    <ligand>
        <name>[2Fe-2S] cluster</name>
        <dbReference type="ChEBI" id="CHEBI:190135"/>
    </ligand>
</feature>
<sequence length="281" mass="30981">MYEIIENKSIGEGVNIYKINAPDIAAKALPGQFIIIRVHKKGERIPITIAETDKNYGYITILVQTLGKTTHLLSEMQKGEKLSDVVGPLGIPSEIENFGTVVCIGGGFGIAAVHPIAKALKNVGNYVISITGARRKDLLLMENEMRNASSELLIATDDGSYGTKGFVTDILKKLIVDDKKNIDRVIAIGPVPMMKAVSDFTKKYDIKTIVSLNPIMIDGTGMCGACRVLVGGKTKFACVDGPDFDAHQVDFENLVNRQRFYKDEEKTSYECHQKEHHKEHQ</sequence>
<dbReference type="PIRSF" id="PIRSF006816">
    <property type="entry name" value="Cyc3_hyd_g"/>
    <property type="match status" value="1"/>
</dbReference>